<accession>A0A9P4MDK2</accession>
<evidence type="ECO:0000313" key="7">
    <source>
        <dbReference type="Proteomes" id="UP000799439"/>
    </source>
</evidence>
<sequence>MSQLLWKYYLEDDVDRFRHLLETAAYNVRSTAQKGGGTSQNIAATTNAIQPATSPGAHAGSSPLLSAKGRKASFNPPSSGGVSVPGHASITLTRTDINWRDSNGMTILHHSASSTSDNAFGFAQALLEHPLVDLYLQDLENGWTPLHRAFYFGNITIARAILERDADNALGRALGGRTHNVLGLIKIKDREGLGPLDLYAATIQDRTLHPDTPRRTRADSNAGSEPEEADDVQNPDSIGRDVGGGDECYTFGTNRNITLGFGDEDDRQWPERITLRRPEHLLQRFYREHMENQVRTDSLVESTHLDAALANSQQSVPLDSMPWIVRARPVKIRDVRMSKLHTAVLTDDPEANLHVCGHGPGGRLGLGHEKTQFTFACVEGGALAGKRVVSVALGQNHTLAVSDAGELFSWGSNSFGQLGYSLPRTGANDEEPLQSVPRQIFGSVKREVIQGIAASRIHSVAFVGSSLYTWGKNDGQLGLVDSDARSLGLQTTPRKVAASLFSTAILAVSAIDRATICLLSGSHDCFVFANYGYTKVQFPLDSFSNYFLSSKSSQMWAPKVDSWGNHVVNITSGGDTICALSSHGEVYSLSVGQPHGAQAVGTSTTNPGKIKAALSIPQRIWSLKKNNMAARDVGVDADGSIIITTQEGSVWKRSRRAKIKDATASGTAEYKPKDYKFSRVSGLTRVVGVRASSYGAYAAIRRDCDVTKTQIVVETSNMWDDILQLLSFKDFMSEAVTPDSESENPEPRFWKAKVTDETVILKKHLLQAKDVEKELKDFFFGLSDPSTSGYDLVVSTSVSELRIPVHHTVLAARSRVLRERLSALFDTTETTDCDIFKFEPAKPVAVITFAGIDPLTLMNFVLYCYTDNLIDYWHYASRAPKLAHRYRTIRTEMMKLAGAFNMRKLEASVRQMISPAKCMAENFDAAYDDPVYFDNADILVELADDEIPVHSSIICQRCPFFEGLFMGRAQGRWLDARRDPTGAKPMVRVDLKHIESNIFKLVLRHIYADTGEELFDQIISADLEEFFDFLMDVLSVANELMLDRLAQICQTVMGRYVNIRNVCSLLNAVAPSAVSEFKDATLEYMCLSLEAMLHAGLLDELDDDLLLELDEVVRSNQLACLPFAKSGRAEALLLDNHPELAAIMERNRQAKIDAVTIHSKHQDVGNWASSSFRGHSLDEDLASPSQQKSRRRSKANAGAKQSPAMYGKEAVEKLGSTYDEAIDLDFNIGAPALSTSARNEQRQNPDLPVESPKPDVWFDSRGKALSPPTQSPLARSIKTFDHASPSLQAAPSPGPSPGMAPWGSSPALVKKLDLKDIMSQTSTNRVSNLSAGLAASRSKSDNVVVPGFGGTKMSQKERKKIQQQATQQDELSRRQSSALAESPGPSFGTPPAKGSPWQTVGALSKGPSLKDVMQGETKPVAESPASISRTPTTPQLTMRQTVAHTRPSNMTSKSQPIVSQSTARSVPKARPSAPKTTTPTTQTVSIQSVRHQPQPTSPIYNLSMADILSQQQEEKDSVARVREENAKRSLQDIQAEQEFQQWWDMEERRYKIENGLLTPDEDEEGAEGGDRTSKGAKSRGKNRGKGGTRKADSRPTGSSSRSQTQPAAASRDTDKPKRTRGDANGRPSRGRGRAVPSAEGRGTSTTARQQ</sequence>
<feature type="region of interest" description="Disordered" evidence="4">
    <location>
        <begin position="204"/>
        <end position="245"/>
    </location>
</feature>
<evidence type="ECO:0000256" key="4">
    <source>
        <dbReference type="SAM" id="MobiDB-lite"/>
    </source>
</evidence>
<dbReference type="CDD" id="cd18186">
    <property type="entry name" value="BTB_POZ_ZBTB_KLHL-like"/>
    <property type="match status" value="2"/>
</dbReference>
<reference evidence="6" key="1">
    <citation type="journal article" date="2020" name="Stud. Mycol.">
        <title>101 Dothideomycetes genomes: a test case for predicting lifestyles and emergence of pathogens.</title>
        <authorList>
            <person name="Haridas S."/>
            <person name="Albert R."/>
            <person name="Binder M."/>
            <person name="Bloem J."/>
            <person name="Labutti K."/>
            <person name="Salamov A."/>
            <person name="Andreopoulos B."/>
            <person name="Baker S."/>
            <person name="Barry K."/>
            <person name="Bills G."/>
            <person name="Bluhm B."/>
            <person name="Cannon C."/>
            <person name="Castanera R."/>
            <person name="Culley D."/>
            <person name="Daum C."/>
            <person name="Ezra D."/>
            <person name="Gonzalez J."/>
            <person name="Henrissat B."/>
            <person name="Kuo A."/>
            <person name="Liang C."/>
            <person name="Lipzen A."/>
            <person name="Lutzoni F."/>
            <person name="Magnuson J."/>
            <person name="Mondo S."/>
            <person name="Nolan M."/>
            <person name="Ohm R."/>
            <person name="Pangilinan J."/>
            <person name="Park H.-J."/>
            <person name="Ramirez L."/>
            <person name="Alfaro M."/>
            <person name="Sun H."/>
            <person name="Tritt A."/>
            <person name="Yoshinaga Y."/>
            <person name="Zwiers L.-H."/>
            <person name="Turgeon B."/>
            <person name="Goodwin S."/>
            <person name="Spatafora J."/>
            <person name="Crous P."/>
            <person name="Grigoriev I."/>
        </authorList>
    </citation>
    <scope>NUCLEOTIDE SEQUENCE</scope>
    <source>
        <strain evidence="6">CBS 260.36</strain>
    </source>
</reference>
<feature type="repeat" description="RCC1" evidence="3">
    <location>
        <begin position="465"/>
        <end position="521"/>
    </location>
</feature>
<dbReference type="PROSITE" id="PS50097">
    <property type="entry name" value="BTB"/>
    <property type="match status" value="1"/>
</dbReference>
<dbReference type="OrthoDB" id="1893551at2759"/>
<dbReference type="InterPro" id="IPR009091">
    <property type="entry name" value="RCC1/BLIP-II"/>
</dbReference>
<comment type="caution">
    <text evidence="6">The sequence shown here is derived from an EMBL/GenBank/DDBJ whole genome shotgun (WGS) entry which is preliminary data.</text>
</comment>
<dbReference type="EMBL" id="ML996091">
    <property type="protein sequence ID" value="KAF2149278.1"/>
    <property type="molecule type" value="Genomic_DNA"/>
</dbReference>
<dbReference type="InterPro" id="IPR036770">
    <property type="entry name" value="Ankyrin_rpt-contain_sf"/>
</dbReference>
<dbReference type="Gene3D" id="3.30.710.10">
    <property type="entry name" value="Potassium Channel Kv1.1, Chain A"/>
    <property type="match status" value="2"/>
</dbReference>
<dbReference type="InterPro" id="IPR011333">
    <property type="entry name" value="SKP1/BTB/POZ_sf"/>
</dbReference>
<feature type="compositionally biased region" description="Polar residues" evidence="4">
    <location>
        <begin position="1484"/>
        <end position="1500"/>
    </location>
</feature>
<feature type="compositionally biased region" description="Basic and acidic residues" evidence="4">
    <location>
        <begin position="206"/>
        <end position="218"/>
    </location>
</feature>
<dbReference type="PROSITE" id="PS50088">
    <property type="entry name" value="ANK_REPEAT"/>
    <property type="match status" value="1"/>
</dbReference>
<feature type="repeat" description="RCC1" evidence="3">
    <location>
        <begin position="351"/>
        <end position="404"/>
    </location>
</feature>
<dbReference type="Pfam" id="PF13540">
    <property type="entry name" value="RCC1_2"/>
    <property type="match status" value="1"/>
</dbReference>
<feature type="region of interest" description="Disordered" evidence="4">
    <location>
        <begin position="1322"/>
        <end position="1534"/>
    </location>
</feature>
<protein>
    <recommendedName>
        <fullName evidence="5">BTB domain-containing protein</fullName>
    </recommendedName>
</protein>
<feature type="domain" description="BTB" evidence="5">
    <location>
        <begin position="936"/>
        <end position="1009"/>
    </location>
</feature>
<feature type="compositionally biased region" description="Basic residues" evidence="4">
    <location>
        <begin position="1574"/>
        <end position="1588"/>
    </location>
</feature>
<dbReference type="InterPro" id="IPR002110">
    <property type="entry name" value="Ankyrin_rpt"/>
</dbReference>
<dbReference type="InterPro" id="IPR000408">
    <property type="entry name" value="Reg_chr_condens"/>
</dbReference>
<name>A0A9P4MDK2_9PEZI</name>
<dbReference type="Pfam" id="PF00651">
    <property type="entry name" value="BTB"/>
    <property type="match status" value="1"/>
</dbReference>
<evidence type="ECO:0000313" key="6">
    <source>
        <dbReference type="EMBL" id="KAF2149278.1"/>
    </source>
</evidence>
<feature type="compositionally biased region" description="Polar residues" evidence="4">
    <location>
        <begin position="1595"/>
        <end position="1607"/>
    </location>
</feature>
<evidence type="ECO:0000256" key="2">
    <source>
        <dbReference type="PROSITE-ProRule" id="PRU00023"/>
    </source>
</evidence>
<feature type="compositionally biased region" description="Basic and acidic residues" evidence="4">
    <location>
        <begin position="1611"/>
        <end position="1623"/>
    </location>
</feature>
<dbReference type="Pfam" id="PF12796">
    <property type="entry name" value="Ank_2"/>
    <property type="match status" value="1"/>
</dbReference>
<dbReference type="PANTHER" id="PTHR22872:SF2">
    <property type="entry name" value="INHIBITOR OF BRUTON TYROSINE KINASE"/>
    <property type="match status" value="1"/>
</dbReference>
<dbReference type="PROSITE" id="PS50012">
    <property type="entry name" value="RCC1_3"/>
    <property type="match status" value="3"/>
</dbReference>
<organism evidence="6 7">
    <name type="scientific">Myriangium duriaei CBS 260.36</name>
    <dbReference type="NCBI Taxonomy" id="1168546"/>
    <lineage>
        <taxon>Eukaryota</taxon>
        <taxon>Fungi</taxon>
        <taxon>Dikarya</taxon>
        <taxon>Ascomycota</taxon>
        <taxon>Pezizomycotina</taxon>
        <taxon>Dothideomycetes</taxon>
        <taxon>Dothideomycetidae</taxon>
        <taxon>Myriangiales</taxon>
        <taxon>Myriangiaceae</taxon>
        <taxon>Myriangium</taxon>
    </lineage>
</organism>
<feature type="region of interest" description="Disordered" evidence="4">
    <location>
        <begin position="1554"/>
        <end position="1650"/>
    </location>
</feature>
<evidence type="ECO:0000256" key="1">
    <source>
        <dbReference type="ARBA" id="ARBA00022737"/>
    </source>
</evidence>
<gene>
    <name evidence="6" type="ORF">K461DRAFT_287921</name>
</gene>
<dbReference type="SUPFAM" id="SSF50985">
    <property type="entry name" value="RCC1/BLIP-II"/>
    <property type="match status" value="1"/>
</dbReference>
<dbReference type="SUPFAM" id="SSF54695">
    <property type="entry name" value="POZ domain"/>
    <property type="match status" value="1"/>
</dbReference>
<feature type="compositionally biased region" description="Polar residues" evidence="4">
    <location>
        <begin position="1235"/>
        <end position="1244"/>
    </location>
</feature>
<keyword evidence="1" id="KW-0677">Repeat</keyword>
<keyword evidence="2" id="KW-0040">ANK repeat</keyword>
<proteinExistence type="predicted"/>
<dbReference type="SMART" id="SM00225">
    <property type="entry name" value="BTB"/>
    <property type="match status" value="2"/>
</dbReference>
<dbReference type="Gene3D" id="1.25.40.20">
    <property type="entry name" value="Ankyrin repeat-containing domain"/>
    <property type="match status" value="1"/>
</dbReference>
<dbReference type="SMART" id="SM00248">
    <property type="entry name" value="ANK"/>
    <property type="match status" value="2"/>
</dbReference>
<feature type="repeat" description="ANK" evidence="2">
    <location>
        <begin position="141"/>
        <end position="167"/>
    </location>
</feature>
<dbReference type="PROSITE" id="PS50297">
    <property type="entry name" value="ANK_REP_REGION"/>
    <property type="match status" value="1"/>
</dbReference>
<feature type="repeat" description="RCC1" evidence="3">
    <location>
        <begin position="405"/>
        <end position="465"/>
    </location>
</feature>
<feature type="compositionally biased region" description="Basic and acidic residues" evidence="4">
    <location>
        <begin position="1512"/>
        <end position="1530"/>
    </location>
</feature>
<dbReference type="InterPro" id="IPR000210">
    <property type="entry name" value="BTB/POZ_dom"/>
</dbReference>
<dbReference type="Gene3D" id="2.130.10.30">
    <property type="entry name" value="Regulator of chromosome condensation 1/beta-lactamase-inhibitor protein II"/>
    <property type="match status" value="1"/>
</dbReference>
<feature type="region of interest" description="Disordered" evidence="4">
    <location>
        <begin position="1235"/>
        <end position="1305"/>
    </location>
</feature>
<dbReference type="Proteomes" id="UP000799439">
    <property type="component" value="Unassembled WGS sequence"/>
</dbReference>
<dbReference type="SUPFAM" id="SSF48403">
    <property type="entry name" value="Ankyrin repeat"/>
    <property type="match status" value="1"/>
</dbReference>
<feature type="compositionally biased region" description="Basic and acidic residues" evidence="4">
    <location>
        <begin position="1252"/>
        <end position="1262"/>
    </location>
</feature>
<feature type="compositionally biased region" description="Polar residues" evidence="4">
    <location>
        <begin position="1425"/>
        <end position="1464"/>
    </location>
</feature>
<keyword evidence="7" id="KW-1185">Reference proteome</keyword>
<dbReference type="PANTHER" id="PTHR22872">
    <property type="entry name" value="BTK-BINDING PROTEIN-RELATED"/>
    <property type="match status" value="1"/>
</dbReference>
<evidence type="ECO:0000259" key="5">
    <source>
        <dbReference type="PROSITE" id="PS50097"/>
    </source>
</evidence>
<feature type="compositionally biased region" description="Polar residues" evidence="4">
    <location>
        <begin position="1362"/>
        <end position="1379"/>
    </location>
</feature>
<dbReference type="InterPro" id="IPR051625">
    <property type="entry name" value="Signaling_Regulatory_Domain"/>
</dbReference>
<evidence type="ECO:0000256" key="3">
    <source>
        <dbReference type="PROSITE-ProRule" id="PRU00235"/>
    </source>
</evidence>
<feature type="region of interest" description="Disordered" evidence="4">
    <location>
        <begin position="1175"/>
        <end position="1206"/>
    </location>
</feature>